<keyword evidence="1" id="KW-0812">Transmembrane</keyword>
<evidence type="ECO:0000256" key="1">
    <source>
        <dbReference type="SAM" id="Phobius"/>
    </source>
</evidence>
<dbReference type="RefSeq" id="WP_170038259.1">
    <property type="nucleotide sequence ID" value="NZ_JABDTL010000002.1"/>
</dbReference>
<comment type="caution">
    <text evidence="2">The sequence shown here is derived from an EMBL/GenBank/DDBJ whole genome shotgun (WGS) entry which is preliminary data.</text>
</comment>
<organism evidence="2 3">
    <name type="scientific">Longimicrobium terrae</name>
    <dbReference type="NCBI Taxonomy" id="1639882"/>
    <lineage>
        <taxon>Bacteria</taxon>
        <taxon>Pseudomonadati</taxon>
        <taxon>Gemmatimonadota</taxon>
        <taxon>Longimicrobiia</taxon>
        <taxon>Longimicrobiales</taxon>
        <taxon>Longimicrobiaceae</taxon>
        <taxon>Longimicrobium</taxon>
    </lineage>
</organism>
<sequence>MAERMGMGEAAAKGAVAGLVAGMAINLVWQAGERFVLAPGERVGSPTSRMVKQKAEASGRTVSEAQVRTAAGAIYGGTMATYGVLYGVVQTRLNPPPLATGMLLTGIMYALNFPRFGALPRNDIMPPPSEQRPAAAAVPIVAQLAFGAALPAVFAALSGGGADAADYEYDPA</sequence>
<accession>A0A841H3A6</accession>
<evidence type="ECO:0008006" key="4">
    <source>
        <dbReference type="Google" id="ProtNLM"/>
    </source>
</evidence>
<evidence type="ECO:0000313" key="2">
    <source>
        <dbReference type="EMBL" id="MBB6072484.1"/>
    </source>
</evidence>
<dbReference type="EMBL" id="JACHIA010000015">
    <property type="protein sequence ID" value="MBB6072484.1"/>
    <property type="molecule type" value="Genomic_DNA"/>
</dbReference>
<dbReference type="AlphaFoldDB" id="A0A841H3A6"/>
<name>A0A841H3A6_9BACT</name>
<keyword evidence="3" id="KW-1185">Reference proteome</keyword>
<feature type="transmembrane region" description="Helical" evidence="1">
    <location>
        <begin position="70"/>
        <end position="89"/>
    </location>
</feature>
<reference evidence="2 3" key="1">
    <citation type="submission" date="2020-08" db="EMBL/GenBank/DDBJ databases">
        <title>Genomic Encyclopedia of Type Strains, Phase IV (KMG-IV): sequencing the most valuable type-strain genomes for metagenomic binning, comparative biology and taxonomic classification.</title>
        <authorList>
            <person name="Goeker M."/>
        </authorList>
    </citation>
    <scope>NUCLEOTIDE SEQUENCE [LARGE SCALE GENOMIC DNA]</scope>
    <source>
        <strain evidence="2 3">DSM 29007</strain>
    </source>
</reference>
<proteinExistence type="predicted"/>
<gene>
    <name evidence="2" type="ORF">HNQ61_004146</name>
</gene>
<feature type="transmembrane region" description="Helical" evidence="1">
    <location>
        <begin position="95"/>
        <end position="113"/>
    </location>
</feature>
<keyword evidence="1" id="KW-1133">Transmembrane helix</keyword>
<feature type="transmembrane region" description="Helical" evidence="1">
    <location>
        <begin position="134"/>
        <end position="157"/>
    </location>
</feature>
<dbReference type="Proteomes" id="UP000582837">
    <property type="component" value="Unassembled WGS sequence"/>
</dbReference>
<protein>
    <recommendedName>
        <fullName evidence="4">DUF1440 domain-containing protein</fullName>
    </recommendedName>
</protein>
<keyword evidence="1" id="KW-0472">Membrane</keyword>
<evidence type="ECO:0000313" key="3">
    <source>
        <dbReference type="Proteomes" id="UP000582837"/>
    </source>
</evidence>